<gene>
    <name evidence="2" type="ORF">AMST5_03383</name>
</gene>
<evidence type="ECO:0008006" key="3">
    <source>
        <dbReference type="Google" id="ProtNLM"/>
    </source>
</evidence>
<organism evidence="2">
    <name type="scientific">freshwater sediment metagenome</name>
    <dbReference type="NCBI Taxonomy" id="556182"/>
    <lineage>
        <taxon>unclassified sequences</taxon>
        <taxon>metagenomes</taxon>
        <taxon>ecological metagenomes</taxon>
    </lineage>
</organism>
<evidence type="ECO:0000256" key="1">
    <source>
        <dbReference type="SAM" id="MobiDB-lite"/>
    </source>
</evidence>
<proteinExistence type="predicted"/>
<feature type="region of interest" description="Disordered" evidence="1">
    <location>
        <begin position="207"/>
        <end position="255"/>
    </location>
</feature>
<evidence type="ECO:0000313" key="2">
    <source>
        <dbReference type="EMBL" id="CAJ0882933.1"/>
    </source>
</evidence>
<accession>A0AA48RFC1</accession>
<protein>
    <recommendedName>
        <fullName evidence="3">DUF3102 domain-containing protein</fullName>
    </recommendedName>
</protein>
<reference evidence="2" key="1">
    <citation type="submission" date="2023-07" db="EMBL/GenBank/DDBJ databases">
        <authorList>
            <person name="Pelsma A.J. K."/>
        </authorList>
    </citation>
    <scope>NUCLEOTIDE SEQUENCE</scope>
</reference>
<dbReference type="EMBL" id="OY288114">
    <property type="protein sequence ID" value="CAJ0882933.1"/>
    <property type="molecule type" value="Genomic_DNA"/>
</dbReference>
<sequence>MTHDLVTTGQALQGSSDKLELFKKRMHEARDRIYRDAEQWQDSAVAFGETISEAKYYFPHGAFGPWCKSELGLSDSQRAAYLRLYKAREDLDQAREWARKTGHQYADALSVDRLLRIVGEWNVATGRKPPSARKAKSGAKAFAVKSEIAANEQADVIEVITMPPPHIIAASEPAVNAILDYKFTTGEDVLQLTLDYIAAAVRSRASQSHGLPQVSGPAKPESHSEEQADNAVVNGTGEAPSQRLRRLQENYAGRN</sequence>
<dbReference type="AlphaFoldDB" id="A0AA48RFC1"/>
<name>A0AA48RFC1_9ZZZZ</name>